<sequence length="180" mass="20293">MSDFERLTERLSGKKTEALNSKVDAMVALDLQPYSVVEKHGLKELMAEVVPNYRLPSQTMLSRTLVPQLYHDTEKKVKAELSSAFEGGTSHTTAITFTSDMWTLRANESYISFTCHFLNPSINIKRFTLNTSRMAVSHSADNIAEILDEMCMEWEAPGDCRKYIVTDNGHNICAIVGRLQ</sequence>
<dbReference type="Proteomes" id="UP000821845">
    <property type="component" value="Chromosome 8"/>
</dbReference>
<evidence type="ECO:0000313" key="2">
    <source>
        <dbReference type="Proteomes" id="UP000821845"/>
    </source>
</evidence>
<gene>
    <name evidence="1" type="ORF">HPB50_025707</name>
</gene>
<organism evidence="1 2">
    <name type="scientific">Hyalomma asiaticum</name>
    <name type="common">Tick</name>
    <dbReference type="NCBI Taxonomy" id="266040"/>
    <lineage>
        <taxon>Eukaryota</taxon>
        <taxon>Metazoa</taxon>
        <taxon>Ecdysozoa</taxon>
        <taxon>Arthropoda</taxon>
        <taxon>Chelicerata</taxon>
        <taxon>Arachnida</taxon>
        <taxon>Acari</taxon>
        <taxon>Parasitiformes</taxon>
        <taxon>Ixodida</taxon>
        <taxon>Ixodoidea</taxon>
        <taxon>Ixodidae</taxon>
        <taxon>Hyalomminae</taxon>
        <taxon>Hyalomma</taxon>
    </lineage>
</organism>
<dbReference type="EMBL" id="CM023488">
    <property type="protein sequence ID" value="KAH6924830.1"/>
    <property type="molecule type" value="Genomic_DNA"/>
</dbReference>
<proteinExistence type="predicted"/>
<protein>
    <submittedName>
        <fullName evidence="1">Uncharacterized protein</fullName>
    </submittedName>
</protein>
<accession>A0ACB7RRM1</accession>
<reference evidence="1" key="1">
    <citation type="submission" date="2020-05" db="EMBL/GenBank/DDBJ databases">
        <title>Large-scale comparative analyses of tick genomes elucidate their genetic diversity and vector capacities.</title>
        <authorList>
            <person name="Jia N."/>
            <person name="Wang J."/>
            <person name="Shi W."/>
            <person name="Du L."/>
            <person name="Sun Y."/>
            <person name="Zhan W."/>
            <person name="Jiang J."/>
            <person name="Wang Q."/>
            <person name="Zhang B."/>
            <person name="Ji P."/>
            <person name="Sakyi L.B."/>
            <person name="Cui X."/>
            <person name="Yuan T."/>
            <person name="Jiang B."/>
            <person name="Yang W."/>
            <person name="Lam T.T.-Y."/>
            <person name="Chang Q."/>
            <person name="Ding S."/>
            <person name="Wang X."/>
            <person name="Zhu J."/>
            <person name="Ruan X."/>
            <person name="Zhao L."/>
            <person name="Wei J."/>
            <person name="Que T."/>
            <person name="Du C."/>
            <person name="Cheng J."/>
            <person name="Dai P."/>
            <person name="Han X."/>
            <person name="Huang E."/>
            <person name="Gao Y."/>
            <person name="Liu J."/>
            <person name="Shao H."/>
            <person name="Ye R."/>
            <person name="Li L."/>
            <person name="Wei W."/>
            <person name="Wang X."/>
            <person name="Wang C."/>
            <person name="Yang T."/>
            <person name="Huo Q."/>
            <person name="Li W."/>
            <person name="Guo W."/>
            <person name="Chen H."/>
            <person name="Zhou L."/>
            <person name="Ni X."/>
            <person name="Tian J."/>
            <person name="Zhou Y."/>
            <person name="Sheng Y."/>
            <person name="Liu T."/>
            <person name="Pan Y."/>
            <person name="Xia L."/>
            <person name="Li J."/>
            <person name="Zhao F."/>
            <person name="Cao W."/>
        </authorList>
    </citation>
    <scope>NUCLEOTIDE SEQUENCE</scope>
    <source>
        <strain evidence="1">Hyas-2018</strain>
    </source>
</reference>
<evidence type="ECO:0000313" key="1">
    <source>
        <dbReference type="EMBL" id="KAH6924830.1"/>
    </source>
</evidence>
<comment type="caution">
    <text evidence="1">The sequence shown here is derived from an EMBL/GenBank/DDBJ whole genome shotgun (WGS) entry which is preliminary data.</text>
</comment>
<keyword evidence="2" id="KW-1185">Reference proteome</keyword>
<name>A0ACB7RRM1_HYAAI</name>